<feature type="transmembrane region" description="Helical" evidence="7">
    <location>
        <begin position="159"/>
        <end position="182"/>
    </location>
</feature>
<evidence type="ECO:0000256" key="3">
    <source>
        <dbReference type="ARBA" id="ARBA00022989"/>
    </source>
</evidence>
<dbReference type="OrthoDB" id="4829at2759"/>
<feature type="transmembrane region" description="Helical" evidence="7">
    <location>
        <begin position="32"/>
        <end position="55"/>
    </location>
</feature>
<dbReference type="PANTHER" id="PTHR30520">
    <property type="entry name" value="FORMATE TRANSPORTER-RELATED"/>
    <property type="match status" value="1"/>
</dbReference>
<dbReference type="Gene3D" id="1.20.1080.10">
    <property type="entry name" value="Glycerol uptake facilitator protein"/>
    <property type="match status" value="1"/>
</dbReference>
<organism evidence="8 9">
    <name type="scientific">Zygosaccharomyces mellis</name>
    <dbReference type="NCBI Taxonomy" id="42258"/>
    <lineage>
        <taxon>Eukaryota</taxon>
        <taxon>Fungi</taxon>
        <taxon>Dikarya</taxon>
        <taxon>Ascomycota</taxon>
        <taxon>Saccharomycotina</taxon>
        <taxon>Saccharomycetes</taxon>
        <taxon>Saccharomycetales</taxon>
        <taxon>Saccharomycetaceae</taxon>
        <taxon>Zygosaccharomyces</taxon>
    </lineage>
</organism>
<feature type="compositionally biased region" description="Basic and acidic residues" evidence="6">
    <location>
        <begin position="306"/>
        <end position="320"/>
    </location>
</feature>
<dbReference type="GO" id="GO:0015707">
    <property type="term" value="P:nitrite transport"/>
    <property type="evidence" value="ECO:0007669"/>
    <property type="project" value="TreeGrafter"/>
</dbReference>
<feature type="region of interest" description="Disordered" evidence="6">
    <location>
        <begin position="504"/>
        <end position="594"/>
    </location>
</feature>
<comment type="subcellular location">
    <subcellularLocation>
        <location evidence="1">Membrane</location>
        <topology evidence="1">Multi-pass membrane protein</topology>
    </subcellularLocation>
</comment>
<proteinExistence type="inferred from homology"/>
<evidence type="ECO:0008006" key="10">
    <source>
        <dbReference type="Google" id="ProtNLM"/>
    </source>
</evidence>
<feature type="transmembrane region" description="Helical" evidence="7">
    <location>
        <begin position="194"/>
        <end position="214"/>
    </location>
</feature>
<evidence type="ECO:0000256" key="5">
    <source>
        <dbReference type="ARBA" id="ARBA00049660"/>
    </source>
</evidence>
<feature type="transmembrane region" description="Helical" evidence="7">
    <location>
        <begin position="75"/>
        <end position="101"/>
    </location>
</feature>
<dbReference type="EMBL" id="BIMX01000018">
    <property type="protein sequence ID" value="GCF00453.1"/>
    <property type="molecule type" value="Genomic_DNA"/>
</dbReference>
<feature type="region of interest" description="Disordered" evidence="6">
    <location>
        <begin position="431"/>
        <end position="463"/>
    </location>
</feature>
<feature type="compositionally biased region" description="Polar residues" evidence="6">
    <location>
        <begin position="573"/>
        <end position="582"/>
    </location>
</feature>
<keyword evidence="9" id="KW-1185">Reference proteome</keyword>
<evidence type="ECO:0000256" key="2">
    <source>
        <dbReference type="ARBA" id="ARBA00022692"/>
    </source>
</evidence>
<feature type="transmembrane region" description="Helical" evidence="7">
    <location>
        <begin position="113"/>
        <end position="139"/>
    </location>
</feature>
<comment type="similarity">
    <text evidence="5">Belongs to the FNT transporter (TC 1.A.16) family.</text>
</comment>
<keyword evidence="4 7" id="KW-0472">Membrane</keyword>
<sequence length="594" mass="65001">MVVDDSTYITPHEAALALEATSMKKARMQLDVLVINSVIAGIVFGSGGILNVAIYSENPDIREKNPGVLNFLGGIFYGIGLFFVVILGVDLFNSNILYFSVGILRRSVNIYDLLISWFCSFFGNIGGCLLLCYVFVHLSSVGTSPLWKLGSRDLAETKASFSFIQNFLKGIAGNFYVCLAIYLQLMAKPLHVKWIMISLPIFSFVSIGFSHAVADMPPLFIGMLNGADVSVGKYIWKLLIPVFIGNIIGGFFFSLLVPFYLHLLVVERDRKSLSLPQYEERDEQPELNMDSRVVRVQPEEEQYDEEQARGKEYNEKDGNALERNLTPSSRSVGSSAAEQISYNCSSNCFDGPGTLGNTHYLAQPVMRCESDRSGITLYSTTSTGLKKRPKATPAGVFPVRGMANPTRGGRAKIQNMSGSSSVCGQSVNDGDFASAAPSRRGSSVRGSFARSINPGESGTENYKVVDSKPGFKLEKAITKLITRTPSKSIDNGLSITMQEVFPHTQQSSSYSSHEPFVGNRHRSGSVASSKRTRQSRNSTNIPRARAPLIQRISKFQPSSTELSDDIGPIELNITPSRNSGNISHLPELPSEQSG</sequence>
<feature type="region of interest" description="Disordered" evidence="6">
    <location>
        <begin position="299"/>
        <end position="331"/>
    </location>
</feature>
<evidence type="ECO:0000256" key="1">
    <source>
        <dbReference type="ARBA" id="ARBA00004141"/>
    </source>
</evidence>
<evidence type="ECO:0000256" key="7">
    <source>
        <dbReference type="SAM" id="Phobius"/>
    </source>
</evidence>
<evidence type="ECO:0000313" key="9">
    <source>
        <dbReference type="Proteomes" id="UP000301737"/>
    </source>
</evidence>
<keyword evidence="2 7" id="KW-0812">Transmembrane</keyword>
<dbReference type="Proteomes" id="UP000301737">
    <property type="component" value="Unassembled WGS sequence"/>
</dbReference>
<evidence type="ECO:0000256" key="4">
    <source>
        <dbReference type="ARBA" id="ARBA00023136"/>
    </source>
</evidence>
<dbReference type="PANTHER" id="PTHR30520:SF6">
    <property type="entry name" value="FORMATE_NITRATE FAMILY TRANSPORTER (EUROFUNG)"/>
    <property type="match status" value="1"/>
</dbReference>
<gene>
    <name evidence="8" type="ORF">ZYGM_002809</name>
</gene>
<evidence type="ECO:0000256" key="6">
    <source>
        <dbReference type="SAM" id="MobiDB-lite"/>
    </source>
</evidence>
<comment type="caution">
    <text evidence="8">The sequence shown here is derived from an EMBL/GenBank/DDBJ whole genome shotgun (WGS) entry which is preliminary data.</text>
</comment>
<feature type="compositionally biased region" description="Polar residues" evidence="6">
    <location>
        <begin position="525"/>
        <end position="541"/>
    </location>
</feature>
<reference evidence="8 9" key="1">
    <citation type="submission" date="2019-01" db="EMBL/GenBank/DDBJ databases">
        <title>Draft Genome Sequencing of Zygosaccharomyces mellis Ca-7.</title>
        <authorList>
            <person name="Shiwa Y."/>
            <person name="Kanesaki Y."/>
            <person name="Ishige T."/>
            <person name="Mura K."/>
            <person name="Hori T."/>
            <person name="Tamura T."/>
        </authorList>
    </citation>
    <scope>NUCLEOTIDE SEQUENCE [LARGE SCALE GENOMIC DNA]</scope>
    <source>
        <strain evidence="8 9">Ca-7</strain>
    </source>
</reference>
<name>A0A4C2EDX3_9SACH</name>
<feature type="transmembrane region" description="Helical" evidence="7">
    <location>
        <begin position="234"/>
        <end position="261"/>
    </location>
</feature>
<dbReference type="InterPro" id="IPR023271">
    <property type="entry name" value="Aquaporin-like"/>
</dbReference>
<dbReference type="Pfam" id="PF01226">
    <property type="entry name" value="Form_Nir_trans"/>
    <property type="match status" value="1"/>
</dbReference>
<keyword evidence="3 7" id="KW-1133">Transmembrane helix</keyword>
<dbReference type="GO" id="GO:0005886">
    <property type="term" value="C:plasma membrane"/>
    <property type="evidence" value="ECO:0007669"/>
    <property type="project" value="TreeGrafter"/>
</dbReference>
<accession>A0A4C2EDX3</accession>
<dbReference type="AlphaFoldDB" id="A0A4C2EDX3"/>
<evidence type="ECO:0000313" key="8">
    <source>
        <dbReference type="EMBL" id="GCF00453.1"/>
    </source>
</evidence>
<dbReference type="GO" id="GO:0015513">
    <property type="term" value="F:high-affinity secondary active nitrite transmembrane transporter activity"/>
    <property type="evidence" value="ECO:0007669"/>
    <property type="project" value="TreeGrafter"/>
</dbReference>
<protein>
    <recommendedName>
        <fullName evidence="10">Formate/nitrite transporter</fullName>
    </recommendedName>
</protein>
<dbReference type="InterPro" id="IPR000292">
    <property type="entry name" value="For/NO2_transpt"/>
</dbReference>